<keyword evidence="4" id="KW-1185">Reference proteome</keyword>
<dbReference type="Gene3D" id="3.40.630.30">
    <property type="match status" value="1"/>
</dbReference>
<feature type="compositionally biased region" description="Low complexity" evidence="1">
    <location>
        <begin position="666"/>
        <end position="684"/>
    </location>
</feature>
<dbReference type="OrthoDB" id="10518161at2759"/>
<feature type="compositionally biased region" description="Polar residues" evidence="1">
    <location>
        <begin position="1"/>
        <end position="15"/>
    </location>
</feature>
<feature type="region of interest" description="Disordered" evidence="1">
    <location>
        <begin position="1"/>
        <end position="24"/>
    </location>
</feature>
<dbReference type="EMBL" id="GG675846">
    <property type="protein sequence ID" value="EER12882.1"/>
    <property type="molecule type" value="Genomic_DNA"/>
</dbReference>
<protein>
    <recommendedName>
        <fullName evidence="2">N-acetyltransferase domain-containing protein</fullName>
    </recommendedName>
</protein>
<dbReference type="OMA" id="CVARHCH"/>
<organism evidence="4">
    <name type="scientific">Perkinsus marinus (strain ATCC 50983 / TXsc)</name>
    <dbReference type="NCBI Taxonomy" id="423536"/>
    <lineage>
        <taxon>Eukaryota</taxon>
        <taxon>Sar</taxon>
        <taxon>Alveolata</taxon>
        <taxon>Perkinsozoa</taxon>
        <taxon>Perkinsea</taxon>
        <taxon>Perkinsida</taxon>
        <taxon>Perkinsidae</taxon>
        <taxon>Perkinsus</taxon>
    </lineage>
</organism>
<dbReference type="InterPro" id="IPR016181">
    <property type="entry name" value="Acyl_CoA_acyltransferase"/>
</dbReference>
<feature type="domain" description="N-acetyltransferase" evidence="2">
    <location>
        <begin position="136"/>
        <end position="284"/>
    </location>
</feature>
<dbReference type="Pfam" id="PF00583">
    <property type="entry name" value="Acetyltransf_1"/>
    <property type="match status" value="1"/>
</dbReference>
<feature type="region of interest" description="Disordered" evidence="1">
    <location>
        <begin position="101"/>
        <end position="129"/>
    </location>
</feature>
<proteinExistence type="predicted"/>
<dbReference type="Proteomes" id="UP000007800">
    <property type="component" value="Unassembled WGS sequence"/>
</dbReference>
<dbReference type="RefSeq" id="XP_002781087.1">
    <property type="nucleotide sequence ID" value="XM_002781041.1"/>
</dbReference>
<sequence>MLISSTTPGGPNQQPLIGPSLRPLPPRKLEYTPLYFTIDSLIDPQRPAKALTTVENTVTRKVPTACRRFFQPPLCGMFTSDNSSIRVDDPELATKRTCVRPKKESLHGSMTSAKSRRKDGTVKMESTSSARQGKHVVCPAMSVERKWEAVNILQESLPGLPEGHVEKAIFSATSSRFECWSLVLDGGDGELVSAAVFARHYKFGFIELAYIATSEAYRGCGYGRSLLHTLMQQWVHEGFTEVISSVDQKAVGFFQAMGFEETIRIPKFVYAQWIDTYGSAKTLGCDIGVKLARLLSPRAVMASKRIAADPGCPVSVLAGQENAPGEDEVWCRARITNNQAATGLVTITYRHGQAHRVETLPTTCPRLKIGDSSNTASGLPHFPASTKVHQYPFGMGVQWPAAKCSDCVDRRNRAKRCKNCHKCLAKHCICRRSGMGSDVRTKLPRKKETVVCGCNTIRCPECGNCLASHCTCVGGPAFEVASRKRSADDGFSDTPGPTKVIKTETPSGINYTGFGEVKCGCHQRRCMKCQQCISRHCQCEDPTPYPQTSKTRKPSKAVTPDNLPIESNTTPEGTPIKEHGIAASPPNVVALAAAAAVAKVAAKKEEAPVGAVARRSRRSVVRPQADQEPVAKVEEIPPMVTRRRTRSMSKDFRKTTAATLLKDDSSSSASTSSAAKAMSSTSASGHKYGDYRTAVRDRRGNILWTAASGRSCPCHHRKCDTCGLCVARHCHCNG</sequence>
<evidence type="ECO:0000259" key="2">
    <source>
        <dbReference type="PROSITE" id="PS51186"/>
    </source>
</evidence>
<dbReference type="CDD" id="cd04301">
    <property type="entry name" value="NAT_SF"/>
    <property type="match status" value="1"/>
</dbReference>
<dbReference type="InterPro" id="IPR000182">
    <property type="entry name" value="GNAT_dom"/>
</dbReference>
<dbReference type="GO" id="GO:0016747">
    <property type="term" value="F:acyltransferase activity, transferring groups other than amino-acyl groups"/>
    <property type="evidence" value="ECO:0007669"/>
    <property type="project" value="InterPro"/>
</dbReference>
<dbReference type="GeneID" id="9055835"/>
<dbReference type="SUPFAM" id="SSF55729">
    <property type="entry name" value="Acyl-CoA N-acyltransferases (Nat)"/>
    <property type="match status" value="1"/>
</dbReference>
<name>C5KRM0_PERM5</name>
<dbReference type="InParanoid" id="C5KRM0"/>
<evidence type="ECO:0000313" key="3">
    <source>
        <dbReference type="EMBL" id="EER12882.1"/>
    </source>
</evidence>
<evidence type="ECO:0000256" key="1">
    <source>
        <dbReference type="SAM" id="MobiDB-lite"/>
    </source>
</evidence>
<reference evidence="3 4" key="1">
    <citation type="submission" date="2008-07" db="EMBL/GenBank/DDBJ databases">
        <authorList>
            <person name="El-Sayed N."/>
            <person name="Caler E."/>
            <person name="Inman J."/>
            <person name="Amedeo P."/>
            <person name="Hass B."/>
            <person name="Wortman J."/>
        </authorList>
    </citation>
    <scope>NUCLEOTIDE SEQUENCE [LARGE SCALE GENOMIC DNA]</scope>
    <source>
        <strain evidence="4">ATCC 50983 / TXsc</strain>
    </source>
</reference>
<feature type="region of interest" description="Disordered" evidence="1">
    <location>
        <begin position="543"/>
        <end position="574"/>
    </location>
</feature>
<accession>C5KRM0</accession>
<gene>
    <name evidence="3" type="ORF">Pmar_PMAR015048</name>
</gene>
<evidence type="ECO:0000313" key="4">
    <source>
        <dbReference type="Proteomes" id="UP000007800"/>
    </source>
</evidence>
<feature type="region of interest" description="Disordered" evidence="1">
    <location>
        <begin position="658"/>
        <end position="688"/>
    </location>
</feature>
<dbReference type="PROSITE" id="PS51186">
    <property type="entry name" value="GNAT"/>
    <property type="match status" value="1"/>
</dbReference>
<dbReference type="AlphaFoldDB" id="C5KRM0"/>